<dbReference type="AlphaFoldDB" id="A0A845GEB5"/>
<feature type="transmembrane region" description="Helical" evidence="1">
    <location>
        <begin position="84"/>
        <end position="101"/>
    </location>
</feature>
<evidence type="ECO:0000256" key="1">
    <source>
        <dbReference type="SAM" id="Phobius"/>
    </source>
</evidence>
<keyword evidence="3" id="KW-0645">Protease</keyword>
<sequence length="366" mass="39518">MENPVFRPFSRSLWLGLLAGSVAVVLLTVMHHYLLQLRYPPGATAIERFNDHSDTALWLWLQLLDFIGGIVAGALVARWSPRGSWRAIALAAAGLLAYSFFDFLPHTKSWLRCALWFFAVPSGVLCGGALYRWRERGRAEEPARAAPADHMQDLPHTPLPQALLIMAICFGSFILNSFVMASGGADVLSFNDGVFAAVAVQELILACVALAVLRACHYPLATLLPKPSWGGLGIGAVLYVVACMAALGVGLLSGGEPIQPIDTMLAQSHVTLYALVLMALTNGTFEEVFLLAYLQRGLRRFGASNAIGAAILVRLLCHWYQGPVGAAKVLAMGLVFGLYYARSGRLFPVIAAHVAADFLPFLDVVQ</sequence>
<evidence type="ECO:0000313" key="4">
    <source>
        <dbReference type="Proteomes" id="UP000470302"/>
    </source>
</evidence>
<dbReference type="RefSeq" id="WP_161099960.1">
    <property type="nucleotide sequence ID" value="NZ_WWCW01000187.1"/>
</dbReference>
<feature type="transmembrane region" description="Helical" evidence="1">
    <location>
        <begin position="228"/>
        <end position="252"/>
    </location>
</feature>
<dbReference type="GO" id="GO:0080120">
    <property type="term" value="P:CAAX-box protein maturation"/>
    <property type="evidence" value="ECO:0007669"/>
    <property type="project" value="UniProtKB-ARBA"/>
</dbReference>
<feature type="transmembrane region" description="Helical" evidence="1">
    <location>
        <begin position="12"/>
        <end position="35"/>
    </location>
</feature>
<feature type="transmembrane region" description="Helical" evidence="1">
    <location>
        <begin position="113"/>
        <end position="131"/>
    </location>
</feature>
<name>A0A845GEB5_9BURK</name>
<dbReference type="Pfam" id="PF02517">
    <property type="entry name" value="Rce1-like"/>
    <property type="match status" value="1"/>
</dbReference>
<keyword evidence="1" id="KW-1133">Transmembrane helix</keyword>
<keyword evidence="3" id="KW-0378">Hydrolase</keyword>
<gene>
    <name evidence="3" type="ORF">GTP91_29495</name>
</gene>
<feature type="domain" description="CAAX prenyl protease 2/Lysostaphin resistance protein A-like" evidence="2">
    <location>
        <begin position="271"/>
        <end position="358"/>
    </location>
</feature>
<feature type="transmembrane region" description="Helical" evidence="1">
    <location>
        <begin position="272"/>
        <end position="294"/>
    </location>
</feature>
<organism evidence="3 4">
    <name type="scientific">Duganella vulcania</name>
    <dbReference type="NCBI Taxonomy" id="2692166"/>
    <lineage>
        <taxon>Bacteria</taxon>
        <taxon>Pseudomonadati</taxon>
        <taxon>Pseudomonadota</taxon>
        <taxon>Betaproteobacteria</taxon>
        <taxon>Burkholderiales</taxon>
        <taxon>Oxalobacteraceae</taxon>
        <taxon>Telluria group</taxon>
        <taxon>Duganella</taxon>
    </lineage>
</organism>
<proteinExistence type="predicted"/>
<protein>
    <submittedName>
        <fullName evidence="3">CPBP family intramembrane metalloprotease</fullName>
    </submittedName>
</protein>
<evidence type="ECO:0000259" key="2">
    <source>
        <dbReference type="Pfam" id="PF02517"/>
    </source>
</evidence>
<dbReference type="EMBL" id="WWCW01000187">
    <property type="protein sequence ID" value="MYM91298.1"/>
    <property type="molecule type" value="Genomic_DNA"/>
</dbReference>
<feature type="transmembrane region" description="Helical" evidence="1">
    <location>
        <begin position="55"/>
        <end position="77"/>
    </location>
</feature>
<comment type="caution">
    <text evidence="3">The sequence shown here is derived from an EMBL/GenBank/DDBJ whole genome shotgun (WGS) entry which is preliminary data.</text>
</comment>
<dbReference type="GO" id="GO:0004175">
    <property type="term" value="F:endopeptidase activity"/>
    <property type="evidence" value="ECO:0007669"/>
    <property type="project" value="UniProtKB-ARBA"/>
</dbReference>
<keyword evidence="1" id="KW-0472">Membrane</keyword>
<dbReference type="GO" id="GO:0008237">
    <property type="term" value="F:metallopeptidase activity"/>
    <property type="evidence" value="ECO:0007669"/>
    <property type="project" value="UniProtKB-KW"/>
</dbReference>
<accession>A0A845GEB5</accession>
<dbReference type="GO" id="GO:0006508">
    <property type="term" value="P:proteolysis"/>
    <property type="evidence" value="ECO:0007669"/>
    <property type="project" value="UniProtKB-KW"/>
</dbReference>
<dbReference type="Proteomes" id="UP000470302">
    <property type="component" value="Unassembled WGS sequence"/>
</dbReference>
<feature type="transmembrane region" description="Helical" evidence="1">
    <location>
        <begin position="162"/>
        <end position="181"/>
    </location>
</feature>
<feature type="transmembrane region" description="Helical" evidence="1">
    <location>
        <begin position="193"/>
        <end position="216"/>
    </location>
</feature>
<evidence type="ECO:0000313" key="3">
    <source>
        <dbReference type="EMBL" id="MYM91298.1"/>
    </source>
</evidence>
<reference evidence="3 4" key="1">
    <citation type="submission" date="2020-01" db="EMBL/GenBank/DDBJ databases">
        <title>Novel species isolated from a subtropical stream in China.</title>
        <authorList>
            <person name="Lu H."/>
        </authorList>
    </citation>
    <scope>NUCLEOTIDE SEQUENCE [LARGE SCALE GENOMIC DNA]</scope>
    <source>
        <strain evidence="3 4">FT82W</strain>
    </source>
</reference>
<keyword evidence="3" id="KW-0482">Metalloprotease</keyword>
<keyword evidence="1" id="KW-0812">Transmembrane</keyword>
<dbReference type="InterPro" id="IPR003675">
    <property type="entry name" value="Rce1/LyrA-like_dom"/>
</dbReference>